<name>A0A085MHZ8_9BILA</name>
<evidence type="ECO:0000256" key="1">
    <source>
        <dbReference type="SAM" id="MobiDB-lite"/>
    </source>
</evidence>
<dbReference type="EMBL" id="KL367487">
    <property type="protein sequence ID" value="KFD70580.1"/>
    <property type="molecule type" value="Genomic_DNA"/>
</dbReference>
<evidence type="ECO:0000313" key="3">
    <source>
        <dbReference type="EMBL" id="KFD70580.1"/>
    </source>
</evidence>
<accession>A0A085MHZ8</accession>
<proteinExistence type="predicted"/>
<protein>
    <submittedName>
        <fullName evidence="2">Uncharacterized protein</fullName>
    </submittedName>
</protein>
<reference evidence="2 4" key="1">
    <citation type="journal article" date="2014" name="Nat. Genet.">
        <title>Genome and transcriptome of the porcine whipworm Trichuris suis.</title>
        <authorList>
            <person name="Jex A.R."/>
            <person name="Nejsum P."/>
            <person name="Schwarz E.M."/>
            <person name="Hu L."/>
            <person name="Young N.D."/>
            <person name="Hall R.S."/>
            <person name="Korhonen P.K."/>
            <person name="Liao S."/>
            <person name="Thamsborg S."/>
            <person name="Xia J."/>
            <person name="Xu P."/>
            <person name="Wang S."/>
            <person name="Scheerlinck J.P."/>
            <person name="Hofmann A."/>
            <person name="Sternberg P.W."/>
            <person name="Wang J."/>
            <person name="Gasser R.B."/>
        </authorList>
    </citation>
    <scope>NUCLEOTIDE SEQUENCE [LARGE SCALE GENOMIC DNA]</scope>
    <source>
        <strain evidence="3">DCEP-RM93F</strain>
        <strain evidence="2">DCEP-RM93M</strain>
    </source>
</reference>
<feature type="region of interest" description="Disordered" evidence="1">
    <location>
        <begin position="90"/>
        <end position="120"/>
    </location>
</feature>
<dbReference type="Proteomes" id="UP000030758">
    <property type="component" value="Unassembled WGS sequence"/>
</dbReference>
<evidence type="ECO:0000313" key="4">
    <source>
        <dbReference type="Proteomes" id="UP000030764"/>
    </source>
</evidence>
<sequence>MDAIVFGCCFRVTNCSCYSLYAGIEGRIKSATASAMHFNGASHRRMRKKSPLKRPTGWQNLTSRLNTYLPHQLLLKSLPKLLLIPLENPKSGTMSELKDNPEQLNLDSSEKLSRPKFSSPLLNEKREASLLKLCPAKSGKSIAGVDCPFVPSDNKPPN</sequence>
<dbReference type="EMBL" id="KL363191">
    <property type="protein sequence ID" value="KFD56844.1"/>
    <property type="molecule type" value="Genomic_DNA"/>
</dbReference>
<gene>
    <name evidence="2" type="ORF">M513_02101</name>
    <name evidence="3" type="ORF">M514_02101</name>
</gene>
<organism evidence="2 4">
    <name type="scientific">Trichuris suis</name>
    <name type="common">pig whipworm</name>
    <dbReference type="NCBI Taxonomy" id="68888"/>
    <lineage>
        <taxon>Eukaryota</taxon>
        <taxon>Metazoa</taxon>
        <taxon>Ecdysozoa</taxon>
        <taxon>Nematoda</taxon>
        <taxon>Enoplea</taxon>
        <taxon>Dorylaimia</taxon>
        <taxon>Trichinellida</taxon>
        <taxon>Trichuridae</taxon>
        <taxon>Trichuris</taxon>
    </lineage>
</organism>
<evidence type="ECO:0000313" key="2">
    <source>
        <dbReference type="EMBL" id="KFD56844.1"/>
    </source>
</evidence>
<dbReference type="AlphaFoldDB" id="A0A085MHZ8"/>
<feature type="region of interest" description="Disordered" evidence="1">
    <location>
        <begin position="139"/>
        <end position="158"/>
    </location>
</feature>
<keyword evidence="4" id="KW-1185">Reference proteome</keyword>
<dbReference type="Proteomes" id="UP000030764">
    <property type="component" value="Unassembled WGS sequence"/>
</dbReference>